<comment type="similarity">
    <text evidence="2">Belongs to the Nth/MutY family.</text>
</comment>
<dbReference type="GO" id="GO:0051536">
    <property type="term" value="F:iron-sulfur cluster binding"/>
    <property type="evidence" value="ECO:0007669"/>
    <property type="project" value="UniProtKB-KW"/>
</dbReference>
<evidence type="ECO:0000256" key="9">
    <source>
        <dbReference type="ARBA" id="ARBA00023295"/>
    </source>
</evidence>
<gene>
    <name evidence="11" type="ORF">ACFSAU_01035</name>
</gene>
<proteinExistence type="inferred from homology"/>
<dbReference type="SUPFAM" id="SSF48150">
    <property type="entry name" value="DNA-glycosylase"/>
    <property type="match status" value="1"/>
</dbReference>
<dbReference type="AlphaFoldDB" id="A0ABD6BPH7"/>
<evidence type="ECO:0000313" key="12">
    <source>
        <dbReference type="Proteomes" id="UP001597139"/>
    </source>
</evidence>
<sequence>MRLPKAASAFRDSLLQWATENVREYPWREQERSRYEVFVAEFFLTQTPADNVADVYPEFVDRYPSLEAIEEADEEDLVSVIDPLGFQRMRARALKSIARSVDDLPDTTGQLRELERVGPYVANATLCFADRSKLPILDRNVERVYSRVFGDRFPDSRSDREDFCTEMLPEDPADVRRYNLGLLDFGAIVCTKESPRFDDCFASEYCVYATSG</sequence>
<evidence type="ECO:0000256" key="2">
    <source>
        <dbReference type="ARBA" id="ARBA00008343"/>
    </source>
</evidence>
<dbReference type="InterPro" id="IPR044298">
    <property type="entry name" value="MIG/MutY"/>
</dbReference>
<dbReference type="Gene3D" id="1.10.1670.10">
    <property type="entry name" value="Helix-hairpin-Helix base-excision DNA repair enzymes (C-terminal)"/>
    <property type="match status" value="1"/>
</dbReference>
<organism evidence="11 12">
    <name type="scientific">Halolamina litorea</name>
    <dbReference type="NCBI Taxonomy" id="1515593"/>
    <lineage>
        <taxon>Archaea</taxon>
        <taxon>Methanobacteriati</taxon>
        <taxon>Methanobacteriota</taxon>
        <taxon>Stenosarchaea group</taxon>
        <taxon>Halobacteria</taxon>
        <taxon>Halobacteriales</taxon>
        <taxon>Haloferacaceae</taxon>
    </lineage>
</organism>
<dbReference type="InterPro" id="IPR003265">
    <property type="entry name" value="HhH-GPD_domain"/>
</dbReference>
<dbReference type="SMART" id="SM00478">
    <property type="entry name" value="ENDO3c"/>
    <property type="match status" value="1"/>
</dbReference>
<keyword evidence="9" id="KW-0326">Glycosidase</keyword>
<dbReference type="EMBL" id="JBHUCZ010000001">
    <property type="protein sequence ID" value="MFD1566068.1"/>
    <property type="molecule type" value="Genomic_DNA"/>
</dbReference>
<name>A0ABD6BPH7_9EURY</name>
<dbReference type="PANTHER" id="PTHR42944:SF1">
    <property type="entry name" value="ADENINE DNA GLYCOSYLASE"/>
    <property type="match status" value="1"/>
</dbReference>
<evidence type="ECO:0000313" key="11">
    <source>
        <dbReference type="EMBL" id="MFD1566068.1"/>
    </source>
</evidence>
<dbReference type="InterPro" id="IPR011257">
    <property type="entry name" value="DNA_glycosylase"/>
</dbReference>
<dbReference type="GO" id="GO:0006281">
    <property type="term" value="P:DNA repair"/>
    <property type="evidence" value="ECO:0007669"/>
    <property type="project" value="UniProtKB-KW"/>
</dbReference>
<dbReference type="InterPro" id="IPR023170">
    <property type="entry name" value="HhH_base_excis_C"/>
</dbReference>
<reference evidence="11 12" key="1">
    <citation type="journal article" date="2019" name="Int. J. Syst. Evol. Microbiol.">
        <title>The Global Catalogue of Microorganisms (GCM) 10K type strain sequencing project: providing services to taxonomists for standard genome sequencing and annotation.</title>
        <authorList>
            <consortium name="The Broad Institute Genomics Platform"/>
            <consortium name="The Broad Institute Genome Sequencing Center for Infectious Disease"/>
            <person name="Wu L."/>
            <person name="Ma J."/>
        </authorList>
    </citation>
    <scope>NUCLEOTIDE SEQUENCE [LARGE SCALE GENOMIC DNA]</scope>
    <source>
        <strain evidence="11 12">CGMCC 1.12859</strain>
    </source>
</reference>
<comment type="cofactor">
    <cofactor evidence="1">
        <name>[4Fe-4S] cluster</name>
        <dbReference type="ChEBI" id="CHEBI:49883"/>
    </cofactor>
</comment>
<keyword evidence="5" id="KW-0378">Hydrolase</keyword>
<keyword evidence="7" id="KW-0411">Iron-sulfur</keyword>
<keyword evidence="3" id="KW-0479">Metal-binding</keyword>
<evidence type="ECO:0000256" key="4">
    <source>
        <dbReference type="ARBA" id="ARBA00022763"/>
    </source>
</evidence>
<feature type="domain" description="HhH-GPD" evidence="10">
    <location>
        <begin position="43"/>
        <end position="188"/>
    </location>
</feature>
<evidence type="ECO:0000256" key="7">
    <source>
        <dbReference type="ARBA" id="ARBA00023014"/>
    </source>
</evidence>
<dbReference type="Proteomes" id="UP001597139">
    <property type="component" value="Unassembled WGS sequence"/>
</dbReference>
<evidence type="ECO:0000256" key="8">
    <source>
        <dbReference type="ARBA" id="ARBA00023204"/>
    </source>
</evidence>
<dbReference type="CDD" id="cd00056">
    <property type="entry name" value="ENDO3c"/>
    <property type="match status" value="1"/>
</dbReference>
<keyword evidence="8" id="KW-0234">DNA repair</keyword>
<keyword evidence="4" id="KW-0227">DNA damage</keyword>
<dbReference type="PANTHER" id="PTHR42944">
    <property type="entry name" value="ADENINE DNA GLYCOSYLASE"/>
    <property type="match status" value="1"/>
</dbReference>
<keyword evidence="6" id="KW-0408">Iron</keyword>
<evidence type="ECO:0000256" key="1">
    <source>
        <dbReference type="ARBA" id="ARBA00001966"/>
    </source>
</evidence>
<dbReference type="Gene3D" id="1.10.340.30">
    <property type="entry name" value="Hypothetical protein, domain 2"/>
    <property type="match status" value="1"/>
</dbReference>
<dbReference type="Pfam" id="PF00730">
    <property type="entry name" value="HhH-GPD"/>
    <property type="match status" value="1"/>
</dbReference>
<protein>
    <recommendedName>
        <fullName evidence="10">HhH-GPD domain-containing protein</fullName>
    </recommendedName>
</protein>
<evidence type="ECO:0000256" key="6">
    <source>
        <dbReference type="ARBA" id="ARBA00023004"/>
    </source>
</evidence>
<keyword evidence="12" id="KW-1185">Reference proteome</keyword>
<dbReference type="RefSeq" id="WP_267645320.1">
    <property type="nucleotide sequence ID" value="NZ_JANHGR010000001.1"/>
</dbReference>
<evidence type="ECO:0000259" key="10">
    <source>
        <dbReference type="SMART" id="SM00478"/>
    </source>
</evidence>
<dbReference type="GO" id="GO:0046872">
    <property type="term" value="F:metal ion binding"/>
    <property type="evidence" value="ECO:0007669"/>
    <property type="project" value="UniProtKB-KW"/>
</dbReference>
<dbReference type="GO" id="GO:0016798">
    <property type="term" value="F:hydrolase activity, acting on glycosyl bonds"/>
    <property type="evidence" value="ECO:0007669"/>
    <property type="project" value="UniProtKB-KW"/>
</dbReference>
<comment type="caution">
    <text evidence="11">The sequence shown here is derived from an EMBL/GenBank/DDBJ whole genome shotgun (WGS) entry which is preliminary data.</text>
</comment>
<evidence type="ECO:0000256" key="5">
    <source>
        <dbReference type="ARBA" id="ARBA00022801"/>
    </source>
</evidence>
<evidence type="ECO:0000256" key="3">
    <source>
        <dbReference type="ARBA" id="ARBA00022723"/>
    </source>
</evidence>
<accession>A0ABD6BPH7</accession>